<evidence type="ECO:0000256" key="1">
    <source>
        <dbReference type="SAM" id="MobiDB-lite"/>
    </source>
</evidence>
<keyword evidence="2" id="KW-0812">Transmembrane</keyword>
<dbReference type="Proteomes" id="UP001302812">
    <property type="component" value="Unassembled WGS sequence"/>
</dbReference>
<keyword evidence="2" id="KW-1133">Transmembrane helix</keyword>
<keyword evidence="5" id="KW-1185">Reference proteome</keyword>
<evidence type="ECO:0000256" key="3">
    <source>
        <dbReference type="SAM" id="SignalP"/>
    </source>
</evidence>
<accession>A0AAN6TMD5</accession>
<dbReference type="EMBL" id="MU853332">
    <property type="protein sequence ID" value="KAK4117109.1"/>
    <property type="molecule type" value="Genomic_DNA"/>
</dbReference>
<gene>
    <name evidence="4" type="ORF">N656DRAFT_11322</name>
</gene>
<feature type="region of interest" description="Disordered" evidence="1">
    <location>
        <begin position="144"/>
        <end position="214"/>
    </location>
</feature>
<sequence length="306" mass="31643">MRKLRMRSVLAALAVLAAVPATTARMQLINPPEFSGQVSESDYPVRYIGQSIDLKWTPNAAGKKLSCVLYQLDASQAATFEGSFHFTAGPFEFITHDQVDATEFTWIVGTTKDLSVSPLFSIALWTEGANFTDSASNVFSISEAPKTTSTRTSTTTSSSTSTSTGTSTSTSTSASGSPPQATLATADAAGATGAPSSRETTDPSTTPQVAPASGGGGLSVGASAGIGVGAAAATLFGVGLIWCLWRCRRQQPDVGGLNPPVAELPIYAAQPLPGKAAVYYPPPVAVSREPVVEMDPSSHGRYELSS</sequence>
<evidence type="ECO:0000313" key="5">
    <source>
        <dbReference type="Proteomes" id="UP001302812"/>
    </source>
</evidence>
<protein>
    <submittedName>
        <fullName evidence="4">Uncharacterized protein</fullName>
    </submittedName>
</protein>
<organism evidence="4 5">
    <name type="scientific">Canariomyces notabilis</name>
    <dbReference type="NCBI Taxonomy" id="2074819"/>
    <lineage>
        <taxon>Eukaryota</taxon>
        <taxon>Fungi</taxon>
        <taxon>Dikarya</taxon>
        <taxon>Ascomycota</taxon>
        <taxon>Pezizomycotina</taxon>
        <taxon>Sordariomycetes</taxon>
        <taxon>Sordariomycetidae</taxon>
        <taxon>Sordariales</taxon>
        <taxon>Chaetomiaceae</taxon>
        <taxon>Canariomyces</taxon>
    </lineage>
</organism>
<reference evidence="4" key="1">
    <citation type="journal article" date="2023" name="Mol. Phylogenet. Evol.">
        <title>Genome-scale phylogeny and comparative genomics of the fungal order Sordariales.</title>
        <authorList>
            <person name="Hensen N."/>
            <person name="Bonometti L."/>
            <person name="Westerberg I."/>
            <person name="Brannstrom I.O."/>
            <person name="Guillou S."/>
            <person name="Cros-Aarteil S."/>
            <person name="Calhoun S."/>
            <person name="Haridas S."/>
            <person name="Kuo A."/>
            <person name="Mondo S."/>
            <person name="Pangilinan J."/>
            <person name="Riley R."/>
            <person name="LaButti K."/>
            <person name="Andreopoulos B."/>
            <person name="Lipzen A."/>
            <person name="Chen C."/>
            <person name="Yan M."/>
            <person name="Daum C."/>
            <person name="Ng V."/>
            <person name="Clum A."/>
            <person name="Steindorff A."/>
            <person name="Ohm R.A."/>
            <person name="Martin F."/>
            <person name="Silar P."/>
            <person name="Natvig D.O."/>
            <person name="Lalanne C."/>
            <person name="Gautier V."/>
            <person name="Ament-Velasquez S.L."/>
            <person name="Kruys A."/>
            <person name="Hutchinson M.I."/>
            <person name="Powell A.J."/>
            <person name="Barry K."/>
            <person name="Miller A.N."/>
            <person name="Grigoriev I.V."/>
            <person name="Debuchy R."/>
            <person name="Gladieux P."/>
            <person name="Hiltunen Thoren M."/>
            <person name="Johannesson H."/>
        </authorList>
    </citation>
    <scope>NUCLEOTIDE SEQUENCE</scope>
    <source>
        <strain evidence="4">CBS 508.74</strain>
    </source>
</reference>
<proteinExistence type="predicted"/>
<dbReference type="AlphaFoldDB" id="A0AAN6TMD5"/>
<comment type="caution">
    <text evidence="4">The sequence shown here is derived from an EMBL/GenBank/DDBJ whole genome shotgun (WGS) entry which is preliminary data.</text>
</comment>
<feature type="compositionally biased region" description="Polar residues" evidence="1">
    <location>
        <begin position="195"/>
        <end position="208"/>
    </location>
</feature>
<reference evidence="4" key="2">
    <citation type="submission" date="2023-05" db="EMBL/GenBank/DDBJ databases">
        <authorList>
            <consortium name="Lawrence Berkeley National Laboratory"/>
            <person name="Steindorff A."/>
            <person name="Hensen N."/>
            <person name="Bonometti L."/>
            <person name="Westerberg I."/>
            <person name="Brannstrom I.O."/>
            <person name="Guillou S."/>
            <person name="Cros-Aarteil S."/>
            <person name="Calhoun S."/>
            <person name="Haridas S."/>
            <person name="Kuo A."/>
            <person name="Mondo S."/>
            <person name="Pangilinan J."/>
            <person name="Riley R."/>
            <person name="Labutti K."/>
            <person name="Andreopoulos B."/>
            <person name="Lipzen A."/>
            <person name="Chen C."/>
            <person name="Yanf M."/>
            <person name="Daum C."/>
            <person name="Ng V."/>
            <person name="Clum A."/>
            <person name="Ohm R."/>
            <person name="Martin F."/>
            <person name="Silar P."/>
            <person name="Natvig D."/>
            <person name="Lalanne C."/>
            <person name="Gautier V."/>
            <person name="Ament-Velasquez S.L."/>
            <person name="Kruys A."/>
            <person name="Hutchinson M.I."/>
            <person name="Powell A.J."/>
            <person name="Barry K."/>
            <person name="Miller A.N."/>
            <person name="Grigoriev I.V."/>
            <person name="Debuchy R."/>
            <person name="Gladieux P."/>
            <person name="Thoren M.H."/>
            <person name="Johannesson H."/>
        </authorList>
    </citation>
    <scope>NUCLEOTIDE SEQUENCE</scope>
    <source>
        <strain evidence="4">CBS 508.74</strain>
    </source>
</reference>
<keyword evidence="3" id="KW-0732">Signal</keyword>
<evidence type="ECO:0000313" key="4">
    <source>
        <dbReference type="EMBL" id="KAK4117109.1"/>
    </source>
</evidence>
<dbReference type="RefSeq" id="XP_064674679.1">
    <property type="nucleotide sequence ID" value="XM_064808518.1"/>
</dbReference>
<evidence type="ECO:0000256" key="2">
    <source>
        <dbReference type="SAM" id="Phobius"/>
    </source>
</evidence>
<feature type="compositionally biased region" description="Low complexity" evidence="1">
    <location>
        <begin position="147"/>
        <end position="194"/>
    </location>
</feature>
<feature type="transmembrane region" description="Helical" evidence="2">
    <location>
        <begin position="224"/>
        <end position="245"/>
    </location>
</feature>
<name>A0AAN6TMD5_9PEZI</name>
<dbReference type="GeneID" id="89932641"/>
<keyword evidence="2" id="KW-0472">Membrane</keyword>
<feature type="signal peptide" evidence="3">
    <location>
        <begin position="1"/>
        <end position="24"/>
    </location>
</feature>
<feature type="chain" id="PRO_5042944749" evidence="3">
    <location>
        <begin position="25"/>
        <end position="306"/>
    </location>
</feature>